<accession>A0A6A6WFH4</accession>
<keyword evidence="2" id="KW-1133">Transmembrane helix</keyword>
<evidence type="ECO:0000313" key="4">
    <source>
        <dbReference type="Proteomes" id="UP000799437"/>
    </source>
</evidence>
<feature type="region of interest" description="Disordered" evidence="1">
    <location>
        <begin position="149"/>
        <end position="191"/>
    </location>
</feature>
<keyword evidence="2" id="KW-0472">Membrane</keyword>
<keyword evidence="2" id="KW-0812">Transmembrane</keyword>
<feature type="compositionally biased region" description="Polar residues" evidence="1">
    <location>
        <begin position="149"/>
        <end position="163"/>
    </location>
</feature>
<sequence length="520" mass="54876">MGASTLIVYGNDAANTAPSNGVTVSVPLITGGFTVSNEQGFNVVKSACSSSCPQLGSQTYFVELVDQTLRISDWHPTTTTTSISDSNINVIYTLGEAAATFTHGSATGSFILGAETNVEGVRMGLHTDNLLVNGVSLIPVSGADAISTTSPALNTPSQTTASNTAAGPSAAPSVSSAVPTTTNSPITASPGPAVSRVLSSGAIAGIAIGTALLGALIGAAIMFFFRRQDQRQTRTQSRIGLVEMITKDREEPYDEPKSPTTGLVAMVSSNMPQAAEDRQIERELGTLCQRIRDHIGSYYDCSTPTPATTLLDLSTLGPQMYISTPELSTLLASPDTRASALCLCVSWTIVSRLSLSCDPQTSFLPIEASTILAQVRGAVISGDRAQTATFNLWRTLTANLLKSKHIHDENRTLSLSSALSAPPLPAASIHAALAALQVVLAPYVSSRYSDADRTSNLEEILKRGARFGWLLFGQPGVWEFRWELGAGEVCIFPALVQTVGDEGERLSRERGLVEGVVLRR</sequence>
<dbReference type="EMBL" id="ML996568">
    <property type="protein sequence ID" value="KAF2760337.1"/>
    <property type="molecule type" value="Genomic_DNA"/>
</dbReference>
<dbReference type="OrthoDB" id="5421765at2759"/>
<evidence type="ECO:0000313" key="3">
    <source>
        <dbReference type="EMBL" id="KAF2760337.1"/>
    </source>
</evidence>
<evidence type="ECO:0000256" key="1">
    <source>
        <dbReference type="SAM" id="MobiDB-lite"/>
    </source>
</evidence>
<dbReference type="GeneID" id="54484617"/>
<gene>
    <name evidence="3" type="ORF">EJ05DRAFT_474223</name>
</gene>
<organism evidence="3 4">
    <name type="scientific">Pseudovirgaria hyperparasitica</name>
    <dbReference type="NCBI Taxonomy" id="470096"/>
    <lineage>
        <taxon>Eukaryota</taxon>
        <taxon>Fungi</taxon>
        <taxon>Dikarya</taxon>
        <taxon>Ascomycota</taxon>
        <taxon>Pezizomycotina</taxon>
        <taxon>Dothideomycetes</taxon>
        <taxon>Dothideomycetes incertae sedis</taxon>
        <taxon>Acrospermales</taxon>
        <taxon>Acrospermaceae</taxon>
        <taxon>Pseudovirgaria</taxon>
    </lineage>
</organism>
<dbReference type="AlphaFoldDB" id="A0A6A6WFH4"/>
<keyword evidence="4" id="KW-1185">Reference proteome</keyword>
<protein>
    <submittedName>
        <fullName evidence="3">Uncharacterized protein</fullName>
    </submittedName>
</protein>
<reference evidence="3" key="1">
    <citation type="journal article" date="2020" name="Stud. Mycol.">
        <title>101 Dothideomycetes genomes: a test case for predicting lifestyles and emergence of pathogens.</title>
        <authorList>
            <person name="Haridas S."/>
            <person name="Albert R."/>
            <person name="Binder M."/>
            <person name="Bloem J."/>
            <person name="Labutti K."/>
            <person name="Salamov A."/>
            <person name="Andreopoulos B."/>
            <person name="Baker S."/>
            <person name="Barry K."/>
            <person name="Bills G."/>
            <person name="Bluhm B."/>
            <person name="Cannon C."/>
            <person name="Castanera R."/>
            <person name="Culley D."/>
            <person name="Daum C."/>
            <person name="Ezra D."/>
            <person name="Gonzalez J."/>
            <person name="Henrissat B."/>
            <person name="Kuo A."/>
            <person name="Liang C."/>
            <person name="Lipzen A."/>
            <person name="Lutzoni F."/>
            <person name="Magnuson J."/>
            <person name="Mondo S."/>
            <person name="Nolan M."/>
            <person name="Ohm R."/>
            <person name="Pangilinan J."/>
            <person name="Park H.-J."/>
            <person name="Ramirez L."/>
            <person name="Alfaro M."/>
            <person name="Sun H."/>
            <person name="Tritt A."/>
            <person name="Yoshinaga Y."/>
            <person name="Zwiers L.-H."/>
            <person name="Turgeon B."/>
            <person name="Goodwin S."/>
            <person name="Spatafora J."/>
            <person name="Crous P."/>
            <person name="Grigoriev I."/>
        </authorList>
    </citation>
    <scope>NUCLEOTIDE SEQUENCE</scope>
    <source>
        <strain evidence="3">CBS 121739</strain>
    </source>
</reference>
<feature type="compositionally biased region" description="Low complexity" evidence="1">
    <location>
        <begin position="164"/>
        <end position="185"/>
    </location>
</feature>
<proteinExistence type="predicted"/>
<evidence type="ECO:0000256" key="2">
    <source>
        <dbReference type="SAM" id="Phobius"/>
    </source>
</evidence>
<dbReference type="CDD" id="cd12087">
    <property type="entry name" value="TM_EGFR-like"/>
    <property type="match status" value="1"/>
</dbReference>
<name>A0A6A6WFH4_9PEZI</name>
<feature type="transmembrane region" description="Helical" evidence="2">
    <location>
        <begin position="202"/>
        <end position="225"/>
    </location>
</feature>
<dbReference type="Proteomes" id="UP000799437">
    <property type="component" value="Unassembled WGS sequence"/>
</dbReference>
<dbReference type="RefSeq" id="XP_033602788.1">
    <property type="nucleotide sequence ID" value="XM_033743563.1"/>
</dbReference>